<dbReference type="InterPro" id="IPR029058">
    <property type="entry name" value="AB_hydrolase_fold"/>
</dbReference>
<dbReference type="PRINTS" id="PR00111">
    <property type="entry name" value="ABHYDROLASE"/>
</dbReference>
<proteinExistence type="predicted"/>
<dbReference type="PRINTS" id="PR00412">
    <property type="entry name" value="EPOXHYDRLASE"/>
</dbReference>
<dbReference type="InterPro" id="IPR000639">
    <property type="entry name" value="Epox_hydrolase-like"/>
</dbReference>
<evidence type="ECO:0000313" key="4">
    <source>
        <dbReference type="Proteomes" id="UP001183794"/>
    </source>
</evidence>
<dbReference type="Gene3D" id="3.40.50.1820">
    <property type="entry name" value="alpha/beta hydrolase"/>
    <property type="match status" value="1"/>
</dbReference>
<evidence type="ECO:0000313" key="3">
    <source>
        <dbReference type="EMBL" id="MDR7348096.1"/>
    </source>
</evidence>
<evidence type="ECO:0000259" key="2">
    <source>
        <dbReference type="Pfam" id="PF00561"/>
    </source>
</evidence>
<keyword evidence="4" id="KW-1185">Reference proteome</keyword>
<dbReference type="Pfam" id="PF00561">
    <property type="entry name" value="Abhydrolase_1"/>
    <property type="match status" value="1"/>
</dbReference>
<keyword evidence="1" id="KW-0378">Hydrolase</keyword>
<sequence>MAVPERDAIRAVDGSTVSPPIPDVPGFEHFFVDTGDLQSHVAIIGEGEPAVMLHGFPEHWWQWRDIAPILATAGYQVVCPDLRGAGWTIAANSQLDRETRLHDLMSLLAVLEIERAHVVSHDMGVLTAMQLSYLHPQRVRTAVQLSVFPGFASFHPKLAPAFQHLPRFIWHRPGASLAGTFAGRYVVHPMSQETIETYLAPMQRTEIDAAVRPLTRRIIMPEALRIVRGVYRKQRLEAPTLVVYGRQDAPTTEELIQQICRNPERYADHVEFAYVEDAAHFITDDAPDAVAELCMDWFQRAG</sequence>
<name>A0ABU2B3D3_9MICC</name>
<dbReference type="SUPFAM" id="SSF53474">
    <property type="entry name" value="alpha/beta-Hydrolases"/>
    <property type="match status" value="1"/>
</dbReference>
<reference evidence="3 4" key="1">
    <citation type="submission" date="2023-07" db="EMBL/GenBank/DDBJ databases">
        <title>Sequencing the genomes of 1000 actinobacteria strains.</title>
        <authorList>
            <person name="Klenk H.-P."/>
        </authorList>
    </citation>
    <scope>NUCLEOTIDE SEQUENCE [LARGE SCALE GENOMIC DNA]</scope>
    <source>
        <strain evidence="3 4">DSM 22966</strain>
    </source>
</reference>
<comment type="caution">
    <text evidence="3">The sequence shown here is derived from an EMBL/GenBank/DDBJ whole genome shotgun (WGS) entry which is preliminary data.</text>
</comment>
<evidence type="ECO:0000256" key="1">
    <source>
        <dbReference type="ARBA" id="ARBA00022801"/>
    </source>
</evidence>
<feature type="domain" description="AB hydrolase-1" evidence="2">
    <location>
        <begin position="51"/>
        <end position="285"/>
    </location>
</feature>
<organism evidence="3 4">
    <name type="scientific">Enteractinococcus fodinae</name>
    <dbReference type="NCBI Taxonomy" id="684663"/>
    <lineage>
        <taxon>Bacteria</taxon>
        <taxon>Bacillati</taxon>
        <taxon>Actinomycetota</taxon>
        <taxon>Actinomycetes</taxon>
        <taxon>Micrococcales</taxon>
        <taxon>Micrococcaceae</taxon>
    </lineage>
</organism>
<dbReference type="RefSeq" id="WP_310174963.1">
    <property type="nucleotide sequence ID" value="NZ_BAABHE010000002.1"/>
</dbReference>
<gene>
    <name evidence="3" type="ORF">J2S62_002353</name>
</gene>
<accession>A0ABU2B3D3</accession>
<dbReference type="PANTHER" id="PTHR43329">
    <property type="entry name" value="EPOXIDE HYDROLASE"/>
    <property type="match status" value="1"/>
</dbReference>
<dbReference type="InterPro" id="IPR000073">
    <property type="entry name" value="AB_hydrolase_1"/>
</dbReference>
<dbReference type="EMBL" id="JAVDYJ010000001">
    <property type="protein sequence ID" value="MDR7348096.1"/>
    <property type="molecule type" value="Genomic_DNA"/>
</dbReference>
<dbReference type="Proteomes" id="UP001183794">
    <property type="component" value="Unassembled WGS sequence"/>
</dbReference>
<protein>
    <submittedName>
        <fullName evidence="3">Pimeloyl-ACP methyl ester carboxylesterase</fullName>
    </submittedName>
</protein>